<keyword evidence="3" id="KW-0336">GPI-anchor</keyword>
<dbReference type="CDD" id="cd11019">
    <property type="entry name" value="OsENODL1_like"/>
    <property type="match status" value="1"/>
</dbReference>
<dbReference type="InterPro" id="IPR008972">
    <property type="entry name" value="Cupredoxin"/>
</dbReference>
<evidence type="ECO:0000256" key="5">
    <source>
        <dbReference type="ARBA" id="ARBA00023136"/>
    </source>
</evidence>
<feature type="chain" id="PRO_5044838857" description="Phytocyanin domain-containing protein" evidence="12">
    <location>
        <begin position="22"/>
        <end position="302"/>
    </location>
</feature>
<evidence type="ECO:0000313" key="15">
    <source>
        <dbReference type="Proteomes" id="UP001627284"/>
    </source>
</evidence>
<keyword evidence="4 12" id="KW-0732">Signal</keyword>
<dbReference type="Pfam" id="PF02298">
    <property type="entry name" value="Cu_bind_like"/>
    <property type="match status" value="1"/>
</dbReference>
<sequence length="302" mass="30554">MALHKHLIVILLACLINSCYAYQFYVGGKAGWVPNPSENYNNWAERMRFQVNDTLVFKYMKGSNSVLVVNKDDYDKCNTNNPIMKMDDGNSIFKFDHSGPFFFISGNKNDCENGSQKLITVVLAIRPPPPSTPGESPATSPSVSPATSPVSQTPTSSPATSPATSPAASPSTSPATSPAASPSTSPATSPAASPSTSPATSPAASPSTSPATSPATSSTSPSSSPSGEIISPSPSGGSSSSSPSSSSTPGSPVDSPPGGGGNSPPADIAAPTGSNNSAVKAFTTTSAVFVSILFTIIIFISA</sequence>
<feature type="signal peptide" evidence="12">
    <location>
        <begin position="1"/>
        <end position="21"/>
    </location>
</feature>
<evidence type="ECO:0000256" key="2">
    <source>
        <dbReference type="ARBA" id="ARBA00022475"/>
    </source>
</evidence>
<keyword evidence="15" id="KW-1185">Reference proteome</keyword>
<evidence type="ECO:0000256" key="1">
    <source>
        <dbReference type="ARBA" id="ARBA00004609"/>
    </source>
</evidence>
<keyword evidence="2" id="KW-1003">Cell membrane</keyword>
<dbReference type="EMBL" id="JBJKTR010000010">
    <property type="protein sequence ID" value="KAL3355829.1"/>
    <property type="molecule type" value="Genomic_DNA"/>
</dbReference>
<keyword evidence="5 11" id="KW-0472">Membrane</keyword>
<dbReference type="Gene3D" id="2.60.40.420">
    <property type="entry name" value="Cupredoxins - blue copper proteins"/>
    <property type="match status" value="1"/>
</dbReference>
<accession>A0ABD2THF8</accession>
<dbReference type="AlphaFoldDB" id="A0ABD2THF8"/>
<dbReference type="SUPFAM" id="SSF49503">
    <property type="entry name" value="Cupredoxins"/>
    <property type="match status" value="1"/>
</dbReference>
<evidence type="ECO:0000259" key="13">
    <source>
        <dbReference type="PROSITE" id="PS51485"/>
    </source>
</evidence>
<name>A0ABD2THF8_9SOLN</name>
<dbReference type="InterPro" id="IPR039391">
    <property type="entry name" value="Phytocyanin-like"/>
</dbReference>
<dbReference type="PANTHER" id="PTHR33021:SF185">
    <property type="entry name" value="EARLY NODULIN-LIKE PROTEIN 3-RELATED"/>
    <property type="match status" value="1"/>
</dbReference>
<dbReference type="PANTHER" id="PTHR33021">
    <property type="entry name" value="BLUE COPPER PROTEIN"/>
    <property type="match status" value="1"/>
</dbReference>
<comment type="similarity">
    <text evidence="9">Belongs to the early nodulin-like (ENODL) family.</text>
</comment>
<dbReference type="GO" id="GO:0098552">
    <property type="term" value="C:side of membrane"/>
    <property type="evidence" value="ECO:0007669"/>
    <property type="project" value="UniProtKB-KW"/>
</dbReference>
<feature type="domain" description="Phytocyanin" evidence="13">
    <location>
        <begin position="22"/>
        <end position="124"/>
    </location>
</feature>
<comment type="subcellular location">
    <subcellularLocation>
        <location evidence="1">Cell membrane</location>
        <topology evidence="1">Lipid-anchor</topology>
        <topology evidence="1">GPI-anchor</topology>
    </subcellularLocation>
</comment>
<keyword evidence="7" id="KW-0325">Glycoprotein</keyword>
<comment type="caution">
    <text evidence="14">The sequence shown here is derived from an EMBL/GenBank/DDBJ whole genome shotgun (WGS) entry which is preliminary data.</text>
</comment>
<evidence type="ECO:0000256" key="3">
    <source>
        <dbReference type="ARBA" id="ARBA00022622"/>
    </source>
</evidence>
<feature type="compositionally biased region" description="Low complexity" evidence="10">
    <location>
        <begin position="133"/>
        <end position="253"/>
    </location>
</feature>
<evidence type="ECO:0000256" key="9">
    <source>
        <dbReference type="ARBA" id="ARBA00035011"/>
    </source>
</evidence>
<keyword evidence="6" id="KW-1015">Disulfide bond</keyword>
<evidence type="ECO:0000256" key="10">
    <source>
        <dbReference type="SAM" id="MobiDB-lite"/>
    </source>
</evidence>
<organism evidence="14 15">
    <name type="scientific">Solanum stoloniferum</name>
    <dbReference type="NCBI Taxonomy" id="62892"/>
    <lineage>
        <taxon>Eukaryota</taxon>
        <taxon>Viridiplantae</taxon>
        <taxon>Streptophyta</taxon>
        <taxon>Embryophyta</taxon>
        <taxon>Tracheophyta</taxon>
        <taxon>Spermatophyta</taxon>
        <taxon>Magnoliopsida</taxon>
        <taxon>eudicotyledons</taxon>
        <taxon>Gunneridae</taxon>
        <taxon>Pentapetalae</taxon>
        <taxon>asterids</taxon>
        <taxon>lamiids</taxon>
        <taxon>Solanales</taxon>
        <taxon>Solanaceae</taxon>
        <taxon>Solanoideae</taxon>
        <taxon>Solaneae</taxon>
        <taxon>Solanum</taxon>
    </lineage>
</organism>
<keyword evidence="11" id="KW-1133">Transmembrane helix</keyword>
<evidence type="ECO:0000256" key="7">
    <source>
        <dbReference type="ARBA" id="ARBA00023180"/>
    </source>
</evidence>
<evidence type="ECO:0000256" key="8">
    <source>
        <dbReference type="ARBA" id="ARBA00023288"/>
    </source>
</evidence>
<evidence type="ECO:0000256" key="11">
    <source>
        <dbReference type="SAM" id="Phobius"/>
    </source>
</evidence>
<dbReference type="InterPro" id="IPR041846">
    <property type="entry name" value="ENL_dom"/>
</dbReference>
<dbReference type="FunFam" id="2.60.40.420:FF:000010">
    <property type="entry name" value="Early nodulin-like protein 1"/>
    <property type="match status" value="1"/>
</dbReference>
<feature type="transmembrane region" description="Helical" evidence="11">
    <location>
        <begin position="281"/>
        <end position="300"/>
    </location>
</feature>
<dbReference type="Proteomes" id="UP001627284">
    <property type="component" value="Unassembled WGS sequence"/>
</dbReference>
<dbReference type="GO" id="GO:0005886">
    <property type="term" value="C:plasma membrane"/>
    <property type="evidence" value="ECO:0007669"/>
    <property type="project" value="UniProtKB-SubCell"/>
</dbReference>
<feature type="region of interest" description="Disordered" evidence="10">
    <location>
        <begin position="125"/>
        <end position="276"/>
    </location>
</feature>
<reference evidence="14 15" key="1">
    <citation type="submission" date="2024-05" db="EMBL/GenBank/DDBJ databases">
        <title>De novo assembly of an allotetraploid wild potato.</title>
        <authorList>
            <person name="Hosaka A.J."/>
        </authorList>
    </citation>
    <scope>NUCLEOTIDE SEQUENCE [LARGE SCALE GENOMIC DNA]</scope>
    <source>
        <tissue evidence="14">Young leaves</tissue>
    </source>
</reference>
<keyword evidence="11" id="KW-0812">Transmembrane</keyword>
<evidence type="ECO:0000256" key="6">
    <source>
        <dbReference type="ARBA" id="ARBA00023157"/>
    </source>
</evidence>
<evidence type="ECO:0000256" key="4">
    <source>
        <dbReference type="ARBA" id="ARBA00022729"/>
    </source>
</evidence>
<proteinExistence type="inferred from homology"/>
<evidence type="ECO:0000256" key="12">
    <source>
        <dbReference type="SAM" id="SignalP"/>
    </source>
</evidence>
<dbReference type="InterPro" id="IPR003245">
    <property type="entry name" value="Phytocyanin_dom"/>
</dbReference>
<gene>
    <name evidence="14" type="ORF">AABB24_016807</name>
</gene>
<keyword evidence="8" id="KW-0449">Lipoprotein</keyword>
<dbReference type="PROSITE" id="PS51485">
    <property type="entry name" value="PHYTOCYANIN"/>
    <property type="match status" value="1"/>
</dbReference>
<evidence type="ECO:0000313" key="14">
    <source>
        <dbReference type="EMBL" id="KAL3355829.1"/>
    </source>
</evidence>
<protein>
    <recommendedName>
        <fullName evidence="13">Phytocyanin domain-containing protein</fullName>
    </recommendedName>
</protein>